<dbReference type="SUPFAM" id="SSF88946">
    <property type="entry name" value="Sigma2 domain of RNA polymerase sigma factors"/>
    <property type="match status" value="1"/>
</dbReference>
<dbReference type="InterPro" id="IPR039425">
    <property type="entry name" value="RNA_pol_sigma-70-like"/>
</dbReference>
<dbReference type="InterPro" id="IPR014284">
    <property type="entry name" value="RNA_pol_sigma-70_dom"/>
</dbReference>
<evidence type="ECO:0000256" key="5">
    <source>
        <dbReference type="ARBA" id="ARBA00023163"/>
    </source>
</evidence>
<gene>
    <name evidence="8" type="ORF">JY572_16940</name>
</gene>
<dbReference type="NCBIfam" id="TIGR02937">
    <property type="entry name" value="sigma70-ECF"/>
    <property type="match status" value="1"/>
</dbReference>
<keyword evidence="9" id="KW-1185">Reference proteome</keyword>
<evidence type="ECO:0000259" key="6">
    <source>
        <dbReference type="Pfam" id="PF04542"/>
    </source>
</evidence>
<evidence type="ECO:0000256" key="1">
    <source>
        <dbReference type="ARBA" id="ARBA00010641"/>
    </source>
</evidence>
<reference evidence="8 9" key="1">
    <citation type="submission" date="2021-02" db="EMBL/GenBank/DDBJ databases">
        <title>De Novo genome assembly of isolated myxobacteria.</title>
        <authorList>
            <person name="Stevens D.C."/>
        </authorList>
    </citation>
    <scope>NUCLEOTIDE SEQUENCE [LARGE SCALE GENOMIC DNA]</scope>
    <source>
        <strain evidence="8 9">SCHIC003</strain>
    </source>
</reference>
<dbReference type="InterPro" id="IPR036388">
    <property type="entry name" value="WH-like_DNA-bd_sf"/>
</dbReference>
<keyword evidence="3" id="KW-0731">Sigma factor</keyword>
<proteinExistence type="inferred from homology"/>
<dbReference type="InterPro" id="IPR013249">
    <property type="entry name" value="RNA_pol_sigma70_r4_t2"/>
</dbReference>
<dbReference type="SUPFAM" id="SSF88659">
    <property type="entry name" value="Sigma3 and sigma4 domains of RNA polymerase sigma factors"/>
    <property type="match status" value="1"/>
</dbReference>
<evidence type="ECO:0000259" key="7">
    <source>
        <dbReference type="Pfam" id="PF08281"/>
    </source>
</evidence>
<dbReference type="RefSeq" id="WP_206719240.1">
    <property type="nucleotide sequence ID" value="NZ_CP071091.1"/>
</dbReference>
<dbReference type="EMBL" id="CP071091">
    <property type="protein sequence ID" value="QSQ17621.1"/>
    <property type="molecule type" value="Genomic_DNA"/>
</dbReference>
<keyword evidence="4" id="KW-0238">DNA-binding</keyword>
<organism evidence="8 9">
    <name type="scientific">Myxococcus landrumensis</name>
    <dbReference type="NCBI Taxonomy" id="2813577"/>
    <lineage>
        <taxon>Bacteria</taxon>
        <taxon>Pseudomonadati</taxon>
        <taxon>Myxococcota</taxon>
        <taxon>Myxococcia</taxon>
        <taxon>Myxococcales</taxon>
        <taxon>Cystobacterineae</taxon>
        <taxon>Myxococcaceae</taxon>
        <taxon>Myxococcus</taxon>
    </lineage>
</organism>
<dbReference type="Pfam" id="PF08281">
    <property type="entry name" value="Sigma70_r4_2"/>
    <property type="match status" value="1"/>
</dbReference>
<dbReference type="InterPro" id="IPR007627">
    <property type="entry name" value="RNA_pol_sigma70_r2"/>
</dbReference>
<evidence type="ECO:0000313" key="9">
    <source>
        <dbReference type="Proteomes" id="UP000663090"/>
    </source>
</evidence>
<feature type="domain" description="RNA polymerase sigma-70 region 2" evidence="6">
    <location>
        <begin position="9"/>
        <end position="74"/>
    </location>
</feature>
<name>A0ABX7NFK7_9BACT</name>
<evidence type="ECO:0000256" key="4">
    <source>
        <dbReference type="ARBA" id="ARBA00023125"/>
    </source>
</evidence>
<feature type="domain" description="RNA polymerase sigma factor 70 region 4 type 2" evidence="7">
    <location>
        <begin position="101"/>
        <end position="149"/>
    </location>
</feature>
<dbReference type="Proteomes" id="UP000663090">
    <property type="component" value="Chromosome"/>
</dbReference>
<keyword evidence="5" id="KW-0804">Transcription</keyword>
<accession>A0ABX7NFK7</accession>
<protein>
    <submittedName>
        <fullName evidence="8">RNA polymerase sigma factor</fullName>
    </submittedName>
</protein>
<dbReference type="PANTHER" id="PTHR43133">
    <property type="entry name" value="RNA POLYMERASE ECF-TYPE SIGMA FACTO"/>
    <property type="match status" value="1"/>
</dbReference>
<evidence type="ECO:0000313" key="8">
    <source>
        <dbReference type="EMBL" id="QSQ17621.1"/>
    </source>
</evidence>
<dbReference type="Gene3D" id="1.10.1740.10">
    <property type="match status" value="1"/>
</dbReference>
<evidence type="ECO:0000256" key="3">
    <source>
        <dbReference type="ARBA" id="ARBA00023082"/>
    </source>
</evidence>
<comment type="similarity">
    <text evidence="1">Belongs to the sigma-70 factor family. ECF subfamily.</text>
</comment>
<dbReference type="Gene3D" id="1.10.10.10">
    <property type="entry name" value="Winged helix-like DNA-binding domain superfamily/Winged helix DNA-binding domain"/>
    <property type="match status" value="1"/>
</dbReference>
<keyword evidence="2" id="KW-0805">Transcription regulation</keyword>
<dbReference type="PANTHER" id="PTHR43133:SF8">
    <property type="entry name" value="RNA POLYMERASE SIGMA FACTOR HI_1459-RELATED"/>
    <property type="match status" value="1"/>
</dbReference>
<dbReference type="InterPro" id="IPR013325">
    <property type="entry name" value="RNA_pol_sigma_r2"/>
</dbReference>
<sequence>MAADIQSAYRRYFPLIRDKCRRMLGDSDEAQDVAQETFIRLWQSGLVTKDAQWATAWIYRTSTNLAVDKLRARRSQPLRVERMALMSPQRERSVETLAEQRQELEALARHLPTDALEAALMSRLDGMTQEEIAEVLQVSERTVRRLLQRLDEQVEQLRRMLGT</sequence>
<evidence type="ECO:0000256" key="2">
    <source>
        <dbReference type="ARBA" id="ARBA00023015"/>
    </source>
</evidence>
<dbReference type="InterPro" id="IPR013324">
    <property type="entry name" value="RNA_pol_sigma_r3/r4-like"/>
</dbReference>
<dbReference type="Pfam" id="PF04542">
    <property type="entry name" value="Sigma70_r2"/>
    <property type="match status" value="1"/>
</dbReference>